<dbReference type="EMBL" id="JAHLQL010000005">
    <property type="protein sequence ID" value="MBU5592784.1"/>
    <property type="molecule type" value="Genomic_DNA"/>
</dbReference>
<feature type="domain" description="N-acetyltransferase" evidence="3">
    <location>
        <begin position="152"/>
        <end position="289"/>
    </location>
</feature>
<comment type="caution">
    <text evidence="4">The sequence shown here is derived from an EMBL/GenBank/DDBJ whole genome shotgun (WGS) entry which is preliminary data.</text>
</comment>
<dbReference type="Proteomes" id="UP000736583">
    <property type="component" value="Unassembled WGS sequence"/>
</dbReference>
<keyword evidence="5" id="KW-1185">Reference proteome</keyword>
<dbReference type="PANTHER" id="PTHR43420:SF47">
    <property type="entry name" value="N-ACETYLTRANSFERASE DOMAIN-CONTAINING PROTEIN"/>
    <property type="match status" value="1"/>
</dbReference>
<evidence type="ECO:0000256" key="1">
    <source>
        <dbReference type="ARBA" id="ARBA00022679"/>
    </source>
</evidence>
<organism evidence="4 5">
    <name type="scientific">Clostridium simiarum</name>
    <dbReference type="NCBI Taxonomy" id="2841506"/>
    <lineage>
        <taxon>Bacteria</taxon>
        <taxon>Bacillati</taxon>
        <taxon>Bacillota</taxon>
        <taxon>Clostridia</taxon>
        <taxon>Eubacteriales</taxon>
        <taxon>Clostridiaceae</taxon>
        <taxon>Clostridium</taxon>
    </lineage>
</organism>
<reference evidence="4 5" key="1">
    <citation type="submission" date="2021-06" db="EMBL/GenBank/DDBJ databases">
        <authorList>
            <person name="Sun Q."/>
            <person name="Li D."/>
        </authorList>
    </citation>
    <scope>NUCLEOTIDE SEQUENCE [LARGE SCALE GENOMIC DNA]</scope>
    <source>
        <strain evidence="4 5">MSJ-4</strain>
    </source>
</reference>
<dbReference type="RefSeq" id="WP_216457512.1">
    <property type="nucleotide sequence ID" value="NZ_JAHLQL010000005.1"/>
</dbReference>
<evidence type="ECO:0000259" key="3">
    <source>
        <dbReference type="PROSITE" id="PS51186"/>
    </source>
</evidence>
<sequence length="289" mass="33308">MNIKVCNKLKDDIISEIRKIEEISNEQDNLKINTFLDDSMNFNKEINNLFLAYEGDKLVSFLNIFIPTSKEGEISACTLPEYRKKGYFKSLFNKAIQELYKYKVEDVLLVVQENSEVGKAIAINLGAKYDFSEYLLKFNGDINLHLAVPDKIQILEARVEHLEDMIKLAQSTFNRGYEESEIMVNNAFETQNRKQYIIKLEENIIGMAGVSFEDGDGYIFGLGISPDYRGKGYSKILLNEIIKDTYINHTKSIVLEVDSNNKIAFNLYTKNGFIIDNAFHYYRKSCKDN</sequence>
<evidence type="ECO:0000256" key="2">
    <source>
        <dbReference type="ARBA" id="ARBA00023315"/>
    </source>
</evidence>
<dbReference type="EC" id="2.3.1.-" evidence="4"/>
<dbReference type="GO" id="GO:0016746">
    <property type="term" value="F:acyltransferase activity"/>
    <property type="evidence" value="ECO:0007669"/>
    <property type="project" value="UniProtKB-KW"/>
</dbReference>
<feature type="domain" description="N-acetyltransferase" evidence="3">
    <location>
        <begin position="1"/>
        <end position="149"/>
    </location>
</feature>
<gene>
    <name evidence="4" type="ORF">KQI89_13610</name>
</gene>
<accession>A0ABS6F2P5</accession>
<dbReference type="PROSITE" id="PS51186">
    <property type="entry name" value="GNAT"/>
    <property type="match status" value="2"/>
</dbReference>
<dbReference type="InterPro" id="IPR050680">
    <property type="entry name" value="YpeA/RimI_acetyltransf"/>
</dbReference>
<dbReference type="PANTHER" id="PTHR43420">
    <property type="entry name" value="ACETYLTRANSFERASE"/>
    <property type="match status" value="1"/>
</dbReference>
<evidence type="ECO:0000313" key="5">
    <source>
        <dbReference type="Proteomes" id="UP000736583"/>
    </source>
</evidence>
<proteinExistence type="predicted"/>
<name>A0ABS6F2P5_9CLOT</name>
<dbReference type="InterPro" id="IPR000182">
    <property type="entry name" value="GNAT_dom"/>
</dbReference>
<protein>
    <submittedName>
        <fullName evidence="4">GNAT family N-acetyltransferase</fullName>
        <ecNumber evidence="4">2.3.1.-</ecNumber>
    </submittedName>
</protein>
<keyword evidence="2 4" id="KW-0012">Acyltransferase</keyword>
<dbReference type="Pfam" id="PF00583">
    <property type="entry name" value="Acetyltransf_1"/>
    <property type="match status" value="2"/>
</dbReference>
<evidence type="ECO:0000313" key="4">
    <source>
        <dbReference type="EMBL" id="MBU5592784.1"/>
    </source>
</evidence>
<keyword evidence="1 4" id="KW-0808">Transferase</keyword>
<dbReference type="CDD" id="cd04301">
    <property type="entry name" value="NAT_SF"/>
    <property type="match status" value="2"/>
</dbReference>